<dbReference type="Proteomes" id="UP001251528">
    <property type="component" value="Unassembled WGS sequence"/>
</dbReference>
<feature type="compositionally biased region" description="Low complexity" evidence="1">
    <location>
        <begin position="162"/>
        <end position="193"/>
    </location>
</feature>
<feature type="region of interest" description="Disordered" evidence="1">
    <location>
        <begin position="215"/>
        <end position="267"/>
    </location>
</feature>
<keyword evidence="3" id="KW-1185">Reference proteome</keyword>
<name>A0AAJ0CQU4_9HYPO</name>
<organism evidence="2 3">
    <name type="scientific">Conoideocrella luteorostrata</name>
    <dbReference type="NCBI Taxonomy" id="1105319"/>
    <lineage>
        <taxon>Eukaryota</taxon>
        <taxon>Fungi</taxon>
        <taxon>Dikarya</taxon>
        <taxon>Ascomycota</taxon>
        <taxon>Pezizomycotina</taxon>
        <taxon>Sordariomycetes</taxon>
        <taxon>Hypocreomycetidae</taxon>
        <taxon>Hypocreales</taxon>
        <taxon>Clavicipitaceae</taxon>
        <taxon>Conoideocrella</taxon>
    </lineage>
</organism>
<sequence>MSDTNPKAASPAPASIPAPDAAGSSSIHEPAVGAEQQAASSIQHTDESSAPSYPPPFEPFFTLLTNTTTGSTIHPRVQYLFSDDDTSILANNPDRDPDHRALVVDLAPAPDNTSWSVSWASSLSPDFALTSSHVAVQHDDNNNDDKSTMLRLEGVERDAVESSRGGSRGGSRPASLPSSASGAALGTPGAPGRVDLDSLAEEFKRRLGVLKKVVGESEKRRQIMAEQAASSSGGDVAVEGESPGERGSAVQESLRAGSSEAVGSNWG</sequence>
<accession>A0AAJ0CQU4</accession>
<evidence type="ECO:0000256" key="1">
    <source>
        <dbReference type="SAM" id="MobiDB-lite"/>
    </source>
</evidence>
<comment type="caution">
    <text evidence="2">The sequence shown here is derived from an EMBL/GenBank/DDBJ whole genome shotgun (WGS) entry which is preliminary data.</text>
</comment>
<evidence type="ECO:0000313" key="3">
    <source>
        <dbReference type="Proteomes" id="UP001251528"/>
    </source>
</evidence>
<protein>
    <submittedName>
        <fullName evidence="2">Uncharacterized protein</fullName>
    </submittedName>
</protein>
<reference evidence="2" key="1">
    <citation type="submission" date="2023-06" db="EMBL/GenBank/DDBJ databases">
        <title>Conoideocrella luteorostrata (Hypocreales: Clavicipitaceae), a potential biocontrol fungus for elongate hemlock scale in United States Christmas tree production areas.</title>
        <authorList>
            <person name="Barrett H."/>
            <person name="Lovett B."/>
            <person name="Macias A.M."/>
            <person name="Stajich J.E."/>
            <person name="Kasson M.T."/>
        </authorList>
    </citation>
    <scope>NUCLEOTIDE SEQUENCE</scope>
    <source>
        <strain evidence="2">ARSEF 14590</strain>
    </source>
</reference>
<evidence type="ECO:0000313" key="2">
    <source>
        <dbReference type="EMBL" id="KAK2601661.1"/>
    </source>
</evidence>
<dbReference type="EMBL" id="JASWJB010000073">
    <property type="protein sequence ID" value="KAK2601661.1"/>
    <property type="molecule type" value="Genomic_DNA"/>
</dbReference>
<feature type="region of interest" description="Disordered" evidence="1">
    <location>
        <begin position="1"/>
        <end position="61"/>
    </location>
</feature>
<dbReference type="AlphaFoldDB" id="A0AAJ0CQU4"/>
<feature type="compositionally biased region" description="Low complexity" evidence="1">
    <location>
        <begin position="1"/>
        <end position="26"/>
    </location>
</feature>
<feature type="region of interest" description="Disordered" evidence="1">
    <location>
        <begin position="156"/>
        <end position="195"/>
    </location>
</feature>
<gene>
    <name evidence="2" type="ORF">QQS21_004812</name>
</gene>
<feature type="compositionally biased region" description="Polar residues" evidence="1">
    <location>
        <begin position="37"/>
        <end position="51"/>
    </location>
</feature>
<proteinExistence type="predicted"/>